<organism evidence="12 13">
    <name type="scientific">Paractinoplanes ferrugineus</name>
    <dbReference type="NCBI Taxonomy" id="113564"/>
    <lineage>
        <taxon>Bacteria</taxon>
        <taxon>Bacillati</taxon>
        <taxon>Actinomycetota</taxon>
        <taxon>Actinomycetes</taxon>
        <taxon>Micromonosporales</taxon>
        <taxon>Micromonosporaceae</taxon>
        <taxon>Paractinoplanes</taxon>
    </lineage>
</organism>
<dbReference type="InterPro" id="IPR003594">
    <property type="entry name" value="HATPase_dom"/>
</dbReference>
<dbReference type="Gene3D" id="3.30.565.10">
    <property type="entry name" value="Histidine kinase-like ATPase, C-terminal domain"/>
    <property type="match status" value="1"/>
</dbReference>
<evidence type="ECO:0000259" key="11">
    <source>
        <dbReference type="PROSITE" id="PS50109"/>
    </source>
</evidence>
<dbReference type="Pfam" id="PF01590">
    <property type="entry name" value="GAF"/>
    <property type="match status" value="1"/>
</dbReference>
<dbReference type="PANTHER" id="PTHR42878:SF7">
    <property type="entry name" value="SENSOR HISTIDINE KINASE GLRK"/>
    <property type="match status" value="1"/>
</dbReference>
<dbReference type="EMBL" id="BOMM01000016">
    <property type="protein sequence ID" value="GIE10658.1"/>
    <property type="molecule type" value="Genomic_DNA"/>
</dbReference>
<dbReference type="SUPFAM" id="SSF55781">
    <property type="entry name" value="GAF domain-like"/>
    <property type="match status" value="1"/>
</dbReference>
<dbReference type="PROSITE" id="PS50109">
    <property type="entry name" value="HIS_KIN"/>
    <property type="match status" value="1"/>
</dbReference>
<evidence type="ECO:0000256" key="9">
    <source>
        <dbReference type="ARBA" id="ARBA00023012"/>
    </source>
</evidence>
<dbReference type="SMART" id="SM00388">
    <property type="entry name" value="HisKA"/>
    <property type="match status" value="1"/>
</dbReference>
<dbReference type="InterPro" id="IPR036890">
    <property type="entry name" value="HATPase_C_sf"/>
</dbReference>
<dbReference type="Pfam" id="PF00512">
    <property type="entry name" value="HisKA"/>
    <property type="match status" value="1"/>
</dbReference>
<keyword evidence="8" id="KW-0067">ATP-binding</keyword>
<dbReference type="EC" id="2.7.13.3" evidence="3"/>
<sequence length="387" mass="41034">MSTSVISKAQSQNAAAARYRAAVADIPEVLEMVSDVCRAPMAALKVVGDTQAHVAAAVGMPSVGDVPKSASLCDMVSEADSAVAVDDAAHDPRMAGHPLVTGSAHVRFLAAAPLHYDGHIVGALCVFDPGPRQIDAATTTRFLERIARRIDSETSLRHLLTQQQPLPLAIDQDEVVTAISHEVRTPLAVIQGRLEMLTGTPGAIAPEYLKHAEAIRRNADRLCRTVDNLLRAASQHRHTPVGARDVIDLRTAMQVVAAGMGPAAERVLLDLPAHPVWVTADQRLVEIAVSQLVNNALHHGGPGAPVTISLARCPQPTIEVRDSGPGLDETDLSRLGTAFFRGCDARRDEKAGLGLGISISRRIVEAQGGRLTVHSLRGEGVVARIAF</sequence>
<dbReference type="InterPro" id="IPR003018">
    <property type="entry name" value="GAF"/>
</dbReference>
<keyword evidence="13" id="KW-1185">Reference proteome</keyword>
<name>A0A919IYP6_9ACTN</name>
<evidence type="ECO:0000256" key="8">
    <source>
        <dbReference type="ARBA" id="ARBA00022840"/>
    </source>
</evidence>
<dbReference type="SUPFAM" id="SSF47384">
    <property type="entry name" value="Homodimeric domain of signal transducing histidine kinase"/>
    <property type="match status" value="1"/>
</dbReference>
<comment type="caution">
    <text evidence="12">The sequence shown here is derived from an EMBL/GenBank/DDBJ whole genome shotgun (WGS) entry which is preliminary data.</text>
</comment>
<dbReference type="InterPro" id="IPR005467">
    <property type="entry name" value="His_kinase_dom"/>
</dbReference>
<evidence type="ECO:0000256" key="2">
    <source>
        <dbReference type="ARBA" id="ARBA00004236"/>
    </source>
</evidence>
<dbReference type="Gene3D" id="3.30.450.40">
    <property type="match status" value="1"/>
</dbReference>
<evidence type="ECO:0000256" key="1">
    <source>
        <dbReference type="ARBA" id="ARBA00000085"/>
    </source>
</evidence>
<keyword evidence="6" id="KW-0547">Nucleotide-binding</keyword>
<dbReference type="CDD" id="cd00082">
    <property type="entry name" value="HisKA"/>
    <property type="match status" value="1"/>
</dbReference>
<dbReference type="InterPro" id="IPR036097">
    <property type="entry name" value="HisK_dim/P_sf"/>
</dbReference>
<keyword evidence="7 12" id="KW-0418">Kinase</keyword>
<dbReference type="GO" id="GO:0007234">
    <property type="term" value="P:osmosensory signaling via phosphorelay pathway"/>
    <property type="evidence" value="ECO:0007669"/>
    <property type="project" value="TreeGrafter"/>
</dbReference>
<dbReference type="SMART" id="SM00387">
    <property type="entry name" value="HATPase_c"/>
    <property type="match status" value="1"/>
</dbReference>
<evidence type="ECO:0000256" key="4">
    <source>
        <dbReference type="ARBA" id="ARBA00022553"/>
    </source>
</evidence>
<evidence type="ECO:0000256" key="10">
    <source>
        <dbReference type="ARBA" id="ARBA00039401"/>
    </source>
</evidence>
<dbReference type="Pfam" id="PF02518">
    <property type="entry name" value="HATPase_c"/>
    <property type="match status" value="1"/>
</dbReference>
<dbReference type="SUPFAM" id="SSF55874">
    <property type="entry name" value="ATPase domain of HSP90 chaperone/DNA topoisomerase II/histidine kinase"/>
    <property type="match status" value="1"/>
</dbReference>
<evidence type="ECO:0000256" key="7">
    <source>
        <dbReference type="ARBA" id="ARBA00022777"/>
    </source>
</evidence>
<dbReference type="CDD" id="cd00075">
    <property type="entry name" value="HATPase"/>
    <property type="match status" value="1"/>
</dbReference>
<comment type="catalytic activity">
    <reaction evidence="1">
        <text>ATP + protein L-histidine = ADP + protein N-phospho-L-histidine.</text>
        <dbReference type="EC" id="2.7.13.3"/>
    </reaction>
</comment>
<dbReference type="AlphaFoldDB" id="A0A919IYP6"/>
<dbReference type="Proteomes" id="UP000598174">
    <property type="component" value="Unassembled WGS sequence"/>
</dbReference>
<dbReference type="InterPro" id="IPR004358">
    <property type="entry name" value="Sig_transdc_His_kin-like_C"/>
</dbReference>
<accession>A0A919IYP6</accession>
<dbReference type="InterPro" id="IPR050351">
    <property type="entry name" value="BphY/WalK/GraS-like"/>
</dbReference>
<reference evidence="12" key="1">
    <citation type="submission" date="2021-01" db="EMBL/GenBank/DDBJ databases">
        <title>Whole genome shotgun sequence of Actinoplanes ferrugineus NBRC 15555.</title>
        <authorList>
            <person name="Komaki H."/>
            <person name="Tamura T."/>
        </authorList>
    </citation>
    <scope>NUCLEOTIDE SEQUENCE</scope>
    <source>
        <strain evidence="12">NBRC 15555</strain>
    </source>
</reference>
<evidence type="ECO:0000256" key="6">
    <source>
        <dbReference type="ARBA" id="ARBA00022741"/>
    </source>
</evidence>
<dbReference type="PANTHER" id="PTHR42878">
    <property type="entry name" value="TWO-COMPONENT HISTIDINE KINASE"/>
    <property type="match status" value="1"/>
</dbReference>
<dbReference type="GO" id="GO:0005524">
    <property type="term" value="F:ATP binding"/>
    <property type="evidence" value="ECO:0007669"/>
    <property type="project" value="UniProtKB-KW"/>
</dbReference>
<evidence type="ECO:0000313" key="12">
    <source>
        <dbReference type="EMBL" id="GIE10658.1"/>
    </source>
</evidence>
<evidence type="ECO:0000313" key="13">
    <source>
        <dbReference type="Proteomes" id="UP000598174"/>
    </source>
</evidence>
<dbReference type="RefSeq" id="WP_203817184.1">
    <property type="nucleotide sequence ID" value="NZ_BAAABP010000071.1"/>
</dbReference>
<dbReference type="PRINTS" id="PR00344">
    <property type="entry name" value="BCTRLSENSOR"/>
</dbReference>
<keyword evidence="4" id="KW-0597">Phosphoprotein</keyword>
<dbReference type="SMART" id="SM00065">
    <property type="entry name" value="GAF"/>
    <property type="match status" value="1"/>
</dbReference>
<dbReference type="GO" id="GO:0005886">
    <property type="term" value="C:plasma membrane"/>
    <property type="evidence" value="ECO:0007669"/>
    <property type="project" value="UniProtKB-SubCell"/>
</dbReference>
<dbReference type="InterPro" id="IPR029016">
    <property type="entry name" value="GAF-like_dom_sf"/>
</dbReference>
<proteinExistence type="predicted"/>
<evidence type="ECO:0000256" key="3">
    <source>
        <dbReference type="ARBA" id="ARBA00012438"/>
    </source>
</evidence>
<keyword evidence="9" id="KW-0902">Two-component regulatory system</keyword>
<gene>
    <name evidence="12" type="ORF">Afe05nite_24980</name>
</gene>
<dbReference type="GO" id="GO:0000156">
    <property type="term" value="F:phosphorelay response regulator activity"/>
    <property type="evidence" value="ECO:0007669"/>
    <property type="project" value="TreeGrafter"/>
</dbReference>
<feature type="domain" description="Histidine kinase" evidence="11">
    <location>
        <begin position="178"/>
        <end position="387"/>
    </location>
</feature>
<keyword evidence="5" id="KW-0808">Transferase</keyword>
<dbReference type="GO" id="GO:0000155">
    <property type="term" value="F:phosphorelay sensor kinase activity"/>
    <property type="evidence" value="ECO:0007669"/>
    <property type="project" value="InterPro"/>
</dbReference>
<comment type="subcellular location">
    <subcellularLocation>
        <location evidence="2">Cell membrane</location>
    </subcellularLocation>
</comment>
<evidence type="ECO:0000256" key="5">
    <source>
        <dbReference type="ARBA" id="ARBA00022679"/>
    </source>
</evidence>
<protein>
    <recommendedName>
        <fullName evidence="10">Sensor-like histidine kinase SenX3</fullName>
        <ecNumber evidence="3">2.7.13.3</ecNumber>
    </recommendedName>
</protein>
<dbReference type="InterPro" id="IPR003661">
    <property type="entry name" value="HisK_dim/P_dom"/>
</dbReference>
<dbReference type="Gene3D" id="1.10.287.130">
    <property type="match status" value="1"/>
</dbReference>
<dbReference type="GO" id="GO:0030295">
    <property type="term" value="F:protein kinase activator activity"/>
    <property type="evidence" value="ECO:0007669"/>
    <property type="project" value="TreeGrafter"/>
</dbReference>